<comment type="caution">
    <text evidence="4">The sequence shown here is derived from an EMBL/GenBank/DDBJ whole genome shotgun (WGS) entry which is preliminary data.</text>
</comment>
<organism evidence="4 5">
    <name type="scientific">Filobacillus milosensis</name>
    <dbReference type="NCBI Taxonomy" id="94137"/>
    <lineage>
        <taxon>Bacteria</taxon>
        <taxon>Bacillati</taxon>
        <taxon>Bacillota</taxon>
        <taxon>Bacilli</taxon>
        <taxon>Bacillales</taxon>
        <taxon>Bacillaceae</taxon>
        <taxon>Filobacillus</taxon>
    </lineage>
</organism>
<keyword evidence="5" id="KW-1185">Reference proteome</keyword>
<evidence type="ECO:0000256" key="1">
    <source>
        <dbReference type="SAM" id="MobiDB-lite"/>
    </source>
</evidence>
<dbReference type="Pfam" id="PF22746">
    <property type="entry name" value="SHOCT-like_DUF2089-C"/>
    <property type="match status" value="1"/>
</dbReference>
<reference evidence="4 5" key="1">
    <citation type="submission" date="2019-03" db="EMBL/GenBank/DDBJ databases">
        <authorList>
            <person name="He R.-H."/>
        </authorList>
    </citation>
    <scope>NUCLEOTIDE SEQUENCE [LARGE SCALE GENOMIC DNA]</scope>
    <source>
        <strain evidence="5">SH 714</strain>
    </source>
</reference>
<evidence type="ECO:0000313" key="5">
    <source>
        <dbReference type="Proteomes" id="UP000297975"/>
    </source>
</evidence>
<dbReference type="OrthoDB" id="2240743at2"/>
<sequence length="382" mass="42890">MAHVLNISKIELRCERGGSFMSEERNKILKLLEEGHLTADEAEKLLDALDNKNEANQDSKKDNRQSESSEKNSFQNTVKKDFKSFTDGLMNFIDDTIQRVKEGPFEFSFNHVSVKRKYEFSSEEVNHLNFDLTNSSVEFLPAEGETVTIQCNGKVYKEDDQETAEKIFDSSLSVGITNDKLHIDQEQKNVSAELVIHMPKKVYEQAYIKTVNGSVKSRSVQLNVARITTVNGSVRLGDYEGDMLYVEAKHGSIKLDDVKVSKAKLETTTGSIYYDGKVDYLDADVTTGSVRAYLYNTDAQRVDLKTATGSTQLYLPKDIKVKGNANTSVGSIDVNLPEVVVNKMDQHMVKKMVHFYNVAENESGLDVDIETKTGSIRIYSLS</sequence>
<dbReference type="InterPro" id="IPR025164">
    <property type="entry name" value="Toastrack_DUF4097"/>
</dbReference>
<name>A0A4Y8IXV3_9BACI</name>
<dbReference type="InterPro" id="IPR053959">
    <property type="entry name" value="YvlB/LiaX_N"/>
</dbReference>
<accession>A0A4Y8IXV3</accession>
<feature type="domain" description="YvlB/LiaX N-terminal" evidence="3">
    <location>
        <begin position="23"/>
        <end position="53"/>
    </location>
</feature>
<dbReference type="Proteomes" id="UP000297975">
    <property type="component" value="Unassembled WGS sequence"/>
</dbReference>
<evidence type="ECO:0000313" key="4">
    <source>
        <dbReference type="EMBL" id="TFB24354.1"/>
    </source>
</evidence>
<feature type="region of interest" description="Disordered" evidence="1">
    <location>
        <begin position="52"/>
        <end position="75"/>
    </location>
</feature>
<proteinExistence type="predicted"/>
<feature type="domain" description="DUF4097" evidence="2">
    <location>
        <begin position="126"/>
        <end position="378"/>
    </location>
</feature>
<feature type="compositionally biased region" description="Basic and acidic residues" evidence="1">
    <location>
        <begin position="52"/>
        <end position="70"/>
    </location>
</feature>
<dbReference type="EMBL" id="SOPW01000002">
    <property type="protein sequence ID" value="TFB24354.1"/>
    <property type="molecule type" value="Genomic_DNA"/>
</dbReference>
<protein>
    <submittedName>
        <fullName evidence="4">Uncharacterized protein</fullName>
    </submittedName>
</protein>
<evidence type="ECO:0000259" key="3">
    <source>
        <dbReference type="Pfam" id="PF22746"/>
    </source>
</evidence>
<dbReference type="AlphaFoldDB" id="A0A4Y8IXV3"/>
<gene>
    <name evidence="4" type="ORF">E3U55_02310</name>
</gene>
<evidence type="ECO:0000259" key="2">
    <source>
        <dbReference type="Pfam" id="PF13349"/>
    </source>
</evidence>
<dbReference type="Pfam" id="PF13349">
    <property type="entry name" value="DUF4097"/>
    <property type="match status" value="1"/>
</dbReference>